<organism evidence="1">
    <name type="scientific">Arundo donax</name>
    <name type="common">Giant reed</name>
    <name type="synonym">Donax arundinaceus</name>
    <dbReference type="NCBI Taxonomy" id="35708"/>
    <lineage>
        <taxon>Eukaryota</taxon>
        <taxon>Viridiplantae</taxon>
        <taxon>Streptophyta</taxon>
        <taxon>Embryophyta</taxon>
        <taxon>Tracheophyta</taxon>
        <taxon>Spermatophyta</taxon>
        <taxon>Magnoliopsida</taxon>
        <taxon>Liliopsida</taxon>
        <taxon>Poales</taxon>
        <taxon>Poaceae</taxon>
        <taxon>PACMAD clade</taxon>
        <taxon>Arundinoideae</taxon>
        <taxon>Arundineae</taxon>
        <taxon>Arundo</taxon>
    </lineage>
</organism>
<name>A0A0A9BKL0_ARUDO</name>
<sequence>MSKPAQIKHWIDIPIIRFKT</sequence>
<proteinExistence type="predicted"/>
<reference evidence="1" key="1">
    <citation type="submission" date="2014-09" db="EMBL/GenBank/DDBJ databases">
        <authorList>
            <person name="Magalhaes I.L.F."/>
            <person name="Oliveira U."/>
            <person name="Santos F.R."/>
            <person name="Vidigal T.H.D.A."/>
            <person name="Brescovit A.D."/>
            <person name="Santos A.J."/>
        </authorList>
    </citation>
    <scope>NUCLEOTIDE SEQUENCE</scope>
    <source>
        <tissue evidence="1">Shoot tissue taken approximately 20 cm above the soil surface</tissue>
    </source>
</reference>
<dbReference type="AlphaFoldDB" id="A0A0A9BKL0"/>
<accession>A0A0A9BKL0</accession>
<dbReference type="EMBL" id="GBRH01233979">
    <property type="protein sequence ID" value="JAD63916.1"/>
    <property type="molecule type" value="Transcribed_RNA"/>
</dbReference>
<reference evidence="1" key="2">
    <citation type="journal article" date="2015" name="Data Brief">
        <title>Shoot transcriptome of the giant reed, Arundo donax.</title>
        <authorList>
            <person name="Barrero R.A."/>
            <person name="Guerrero F.D."/>
            <person name="Moolhuijzen P."/>
            <person name="Goolsby J.A."/>
            <person name="Tidwell J."/>
            <person name="Bellgard S.E."/>
            <person name="Bellgard M.I."/>
        </authorList>
    </citation>
    <scope>NUCLEOTIDE SEQUENCE</scope>
    <source>
        <tissue evidence="1">Shoot tissue taken approximately 20 cm above the soil surface</tissue>
    </source>
</reference>
<protein>
    <submittedName>
        <fullName evidence="1">Uncharacterized protein</fullName>
    </submittedName>
</protein>
<evidence type="ECO:0000313" key="1">
    <source>
        <dbReference type="EMBL" id="JAD63916.1"/>
    </source>
</evidence>